<proteinExistence type="predicted"/>
<name>A0A4D6NDP4_VIGUN</name>
<protein>
    <submittedName>
        <fullName evidence="1">Uncharacterized protein</fullName>
    </submittedName>
</protein>
<keyword evidence="2" id="KW-1185">Reference proteome</keyword>
<dbReference type="Proteomes" id="UP000501690">
    <property type="component" value="Linkage Group LG10"/>
</dbReference>
<accession>A0A4D6NDP4</accession>
<gene>
    <name evidence="1" type="ORF">DEO72_LG10g3104</name>
</gene>
<reference evidence="1 2" key="1">
    <citation type="submission" date="2019-04" db="EMBL/GenBank/DDBJ databases">
        <title>An improved genome assembly and genetic linkage map for asparagus bean, Vigna unguiculata ssp. sesquipedialis.</title>
        <authorList>
            <person name="Xia Q."/>
            <person name="Zhang R."/>
            <person name="Dong Y."/>
        </authorList>
    </citation>
    <scope>NUCLEOTIDE SEQUENCE [LARGE SCALE GENOMIC DNA]</scope>
    <source>
        <tissue evidence="1">Leaf</tissue>
    </source>
</reference>
<dbReference type="AlphaFoldDB" id="A0A4D6NDP4"/>
<evidence type="ECO:0000313" key="1">
    <source>
        <dbReference type="EMBL" id="QCE11866.1"/>
    </source>
</evidence>
<organism evidence="1 2">
    <name type="scientific">Vigna unguiculata</name>
    <name type="common">Cowpea</name>
    <dbReference type="NCBI Taxonomy" id="3917"/>
    <lineage>
        <taxon>Eukaryota</taxon>
        <taxon>Viridiplantae</taxon>
        <taxon>Streptophyta</taxon>
        <taxon>Embryophyta</taxon>
        <taxon>Tracheophyta</taxon>
        <taxon>Spermatophyta</taxon>
        <taxon>Magnoliopsida</taxon>
        <taxon>eudicotyledons</taxon>
        <taxon>Gunneridae</taxon>
        <taxon>Pentapetalae</taxon>
        <taxon>rosids</taxon>
        <taxon>fabids</taxon>
        <taxon>Fabales</taxon>
        <taxon>Fabaceae</taxon>
        <taxon>Papilionoideae</taxon>
        <taxon>50 kb inversion clade</taxon>
        <taxon>NPAAA clade</taxon>
        <taxon>indigoferoid/millettioid clade</taxon>
        <taxon>Phaseoleae</taxon>
        <taxon>Vigna</taxon>
    </lineage>
</organism>
<dbReference type="EMBL" id="CP039354">
    <property type="protein sequence ID" value="QCE11866.1"/>
    <property type="molecule type" value="Genomic_DNA"/>
</dbReference>
<sequence length="70" mass="7503">MCIRDSHVAGLVVVPHHMEIISWALLGGVHGGAATIGPNFMNLEVRGHGGASRSERNSTGVPWWCLKART</sequence>
<evidence type="ECO:0000313" key="2">
    <source>
        <dbReference type="Proteomes" id="UP000501690"/>
    </source>
</evidence>